<feature type="domain" description="Cell wall hydrolase SleB" evidence="1">
    <location>
        <begin position="114"/>
        <end position="221"/>
    </location>
</feature>
<keyword evidence="2" id="KW-0378">Hydrolase</keyword>
<proteinExistence type="predicted"/>
<dbReference type="AlphaFoldDB" id="A0A7D3Y141"/>
<dbReference type="Pfam" id="PF07486">
    <property type="entry name" value="Hydrolase_2"/>
    <property type="match status" value="1"/>
</dbReference>
<dbReference type="EMBL" id="CP053921">
    <property type="protein sequence ID" value="QKG72232.1"/>
    <property type="molecule type" value="Genomic_DNA"/>
</dbReference>
<dbReference type="Gene3D" id="1.10.10.2520">
    <property type="entry name" value="Cell wall hydrolase SleB, domain 1"/>
    <property type="match status" value="1"/>
</dbReference>
<dbReference type="RefSeq" id="WP_173215298.1">
    <property type="nucleotide sequence ID" value="NZ_CP053921.1"/>
</dbReference>
<accession>A0A7D3Y141</accession>
<organism evidence="2 3">
    <name type="scientific">Erythrobacter mangrovi</name>
    <dbReference type="NCBI Taxonomy" id="2739433"/>
    <lineage>
        <taxon>Bacteria</taxon>
        <taxon>Pseudomonadati</taxon>
        <taxon>Pseudomonadota</taxon>
        <taxon>Alphaproteobacteria</taxon>
        <taxon>Sphingomonadales</taxon>
        <taxon>Erythrobacteraceae</taxon>
        <taxon>Erythrobacter/Porphyrobacter group</taxon>
        <taxon>Erythrobacter</taxon>
    </lineage>
</organism>
<dbReference type="GO" id="GO:0016787">
    <property type="term" value="F:hydrolase activity"/>
    <property type="evidence" value="ECO:0007669"/>
    <property type="project" value="UniProtKB-KW"/>
</dbReference>
<dbReference type="InterPro" id="IPR011105">
    <property type="entry name" value="Cell_wall_hydrolase_SleB"/>
</dbReference>
<dbReference type="InterPro" id="IPR042047">
    <property type="entry name" value="SleB_dom1"/>
</dbReference>
<evidence type="ECO:0000313" key="2">
    <source>
        <dbReference type="EMBL" id="QKG72232.1"/>
    </source>
</evidence>
<keyword evidence="3" id="KW-1185">Reference proteome</keyword>
<protein>
    <submittedName>
        <fullName evidence="2">Cell wall hydrolase</fullName>
    </submittedName>
</protein>
<gene>
    <name evidence="2" type="ORF">HQR01_13130</name>
</gene>
<name>A0A7D3Y141_9SPHN</name>
<reference evidence="2 3" key="1">
    <citation type="submission" date="2020-05" db="EMBL/GenBank/DDBJ databases">
        <title>Erythrobacter mangrovi sp. nov., isolated from rhizosphere soil of mangrove plant (Kandelia candel).</title>
        <authorList>
            <person name="Ye Y.H."/>
        </authorList>
    </citation>
    <scope>NUCLEOTIDE SEQUENCE [LARGE SCALE GENOMIC DNA]</scope>
    <source>
        <strain evidence="2 3">EB310</strain>
    </source>
</reference>
<sequence length="337" mass="36349">MIAAPVRRGLACAGVLVSTLLVGSAVVLPSSDSARAMSVLEPELSEQMASMSTGIDQPLAVSGDAAEARNALIPLSKVRLESPGYLRRVEMSATSESTAERCLAQAIYYEAALEPLSGQRAVAQVVLNRVRHPAYPNSVCGVVYEGANRPVCQFSFTCDGSLLRSPVKSYWDRSQRIAREMLDGDSVPEVGTATHYHADYVVPRWAYTLGKITQIGRHIFYRFPGAYGSAGTFNQRWSGREFIPTLDFANLRLKLAAHQDLMEGQAGDFVPGTTVVADVKDRHAESDVGGRLNTTTQWRLEIPDPVQLSAGYRATLAGQTVSAAAISDSQNDPGTTQ</sequence>
<dbReference type="KEGG" id="emv:HQR01_13130"/>
<evidence type="ECO:0000313" key="3">
    <source>
        <dbReference type="Proteomes" id="UP000504693"/>
    </source>
</evidence>
<evidence type="ECO:0000259" key="1">
    <source>
        <dbReference type="Pfam" id="PF07486"/>
    </source>
</evidence>
<dbReference type="Proteomes" id="UP000504693">
    <property type="component" value="Chromosome"/>
</dbReference>